<dbReference type="Gene3D" id="1.25.40.20">
    <property type="entry name" value="Ankyrin repeat-containing domain"/>
    <property type="match status" value="2"/>
</dbReference>
<evidence type="ECO:0000313" key="5">
    <source>
        <dbReference type="EMBL" id="KAK4205422.1"/>
    </source>
</evidence>
<evidence type="ECO:0008006" key="7">
    <source>
        <dbReference type="Google" id="ProtNLM"/>
    </source>
</evidence>
<keyword evidence="1" id="KW-0677">Repeat</keyword>
<evidence type="ECO:0000256" key="2">
    <source>
        <dbReference type="PROSITE-ProRule" id="PRU00023"/>
    </source>
</evidence>
<organism evidence="5 6">
    <name type="scientific">Triangularia verruculosa</name>
    <dbReference type="NCBI Taxonomy" id="2587418"/>
    <lineage>
        <taxon>Eukaryota</taxon>
        <taxon>Fungi</taxon>
        <taxon>Dikarya</taxon>
        <taxon>Ascomycota</taxon>
        <taxon>Pezizomycotina</taxon>
        <taxon>Sordariomycetes</taxon>
        <taxon>Sordariomycetidae</taxon>
        <taxon>Sordariales</taxon>
        <taxon>Podosporaceae</taxon>
        <taxon>Triangularia</taxon>
    </lineage>
</organism>
<dbReference type="PANTHER" id="PTHR10039:SF14">
    <property type="entry name" value="NACHT DOMAIN-CONTAINING PROTEIN"/>
    <property type="match status" value="1"/>
</dbReference>
<comment type="caution">
    <text evidence="5">The sequence shown here is derived from an EMBL/GenBank/DDBJ whole genome shotgun (WGS) entry which is preliminary data.</text>
</comment>
<dbReference type="SUPFAM" id="SSF48403">
    <property type="entry name" value="Ankyrin repeat"/>
    <property type="match status" value="1"/>
</dbReference>
<dbReference type="Pfam" id="PF24883">
    <property type="entry name" value="NPHP3_N"/>
    <property type="match status" value="1"/>
</dbReference>
<keyword evidence="6" id="KW-1185">Reference proteome</keyword>
<protein>
    <recommendedName>
        <fullName evidence="7">NACHT domain-containing protein</fullName>
    </recommendedName>
</protein>
<proteinExistence type="predicted"/>
<dbReference type="Gene3D" id="3.40.50.300">
    <property type="entry name" value="P-loop containing nucleotide triphosphate hydrolases"/>
    <property type="match status" value="1"/>
</dbReference>
<reference evidence="5" key="2">
    <citation type="submission" date="2023-05" db="EMBL/GenBank/DDBJ databases">
        <authorList>
            <consortium name="Lawrence Berkeley National Laboratory"/>
            <person name="Steindorff A."/>
            <person name="Hensen N."/>
            <person name="Bonometti L."/>
            <person name="Westerberg I."/>
            <person name="Brannstrom I.O."/>
            <person name="Guillou S."/>
            <person name="Cros-Aarteil S."/>
            <person name="Calhoun S."/>
            <person name="Haridas S."/>
            <person name="Kuo A."/>
            <person name="Mondo S."/>
            <person name="Pangilinan J."/>
            <person name="Riley R."/>
            <person name="Labutti K."/>
            <person name="Andreopoulos B."/>
            <person name="Lipzen A."/>
            <person name="Chen C."/>
            <person name="Yanf M."/>
            <person name="Daum C."/>
            <person name="Ng V."/>
            <person name="Clum A."/>
            <person name="Ohm R."/>
            <person name="Martin F."/>
            <person name="Silar P."/>
            <person name="Natvig D."/>
            <person name="Lalanne C."/>
            <person name="Gautier V."/>
            <person name="Ament-Velasquez S.L."/>
            <person name="Kruys A."/>
            <person name="Hutchinson M.I."/>
            <person name="Powell A.J."/>
            <person name="Barry K."/>
            <person name="Miller A.N."/>
            <person name="Grigoriev I.V."/>
            <person name="Debuchy R."/>
            <person name="Gladieux P."/>
            <person name="Thoren M.H."/>
            <person name="Johannesson H."/>
        </authorList>
    </citation>
    <scope>NUCLEOTIDE SEQUENCE</scope>
    <source>
        <strain evidence="5">CBS 315.58</strain>
    </source>
</reference>
<evidence type="ECO:0000259" key="3">
    <source>
        <dbReference type="Pfam" id="PF24809"/>
    </source>
</evidence>
<dbReference type="SUPFAM" id="SSF52540">
    <property type="entry name" value="P-loop containing nucleoside triphosphate hydrolases"/>
    <property type="match status" value="1"/>
</dbReference>
<feature type="domain" description="DUF7708" evidence="3">
    <location>
        <begin position="67"/>
        <end position="206"/>
    </location>
</feature>
<dbReference type="PROSITE" id="PS50088">
    <property type="entry name" value="ANK_REPEAT"/>
    <property type="match status" value="1"/>
</dbReference>
<sequence>MDAMSAPSKQPANCAFRRILDRFRRDHVKRTEDESFQLTDRASLRSAMKQIQDEQASKNKMRNMARLRGFLEGMEQYEKIVEVFLNTSELLAFVWGPMKFLLQITRNYVKAFDALLEKYEDMGEQLDVLAQHKNLFDTTDNVHLRKILEMIYEDITDFHAKALSYFKQSRWRTFFDVTWNNFQTRFSEPINNLKRHRHLLESHANLTVLEEVLAARDMQAETLKLQREEAKHQQRSRVCTWLAHEDMMADQEHYVDLRKEYPGTGTWILNRHPVKAWLDIGTGTDPMVWLTGIPGAGKSTLASVIIEAAMKNPDANVVFFYCKDGNQLRNNFLAMAKNLLYQLCIKDDRLAEYIDAEMSKEGQAVLQRPELAKKLVTIAMKSQEKLFVIIDGLDECLKPDKKEIIQWIQSKVAVCPETASDDDDDMTQPDTTSTMRLLLVSQEDAECTRLLKGYPTLKIGPEDNHDDIKAFCQYWEPKIRARHPKLQVGDGPAPITANVLDRAGGMFLYAKLVITNLHTQSKTFRLREELEWLRQDNGKLSAIGKLSEAYGRILGAMKHDVDDERYQEAMQVLSWIVVAQRDLFWHEIQGAVSLDLENREIDFEGRTFSSEDGPKDLCGSLLEHVDVLSQHINLTTLCLCYLNLGNVDTSLSDETIREYVMEGRYAFLDYAIAHWLDHLEKSMAKPASSLPQSAQESADSLSSEIRRFLDRHFRDIDNLHIPPKFMQDFQSFGLFNSQEFADALAQAAFQWSALFPKRPNRYRNKGKNSEDSQGPGSCSLRIFIPRLRAQQDHLARVFRSSRRGEDLHRYHGPGLFKCRFVHCDFFYTGFTDERARDSHQNRHENFHFCHFDGCPAGIIGFPDLKALNNHHVVAHSTASGYCNEEIQFPILTDPGSIDIEVAMKTGNLPAVQRWAEQFDGNIPIERIATREGERPGSKRWMPLKEAIQRRQMEIVKFMIGRVDDTGRAGALILYESMKHGDLPEFRDFALSIPVGAVQLGDVQDVLTVGDSVRNEDLALRVLKHYSAHPRNLSPSGTRSILHLMAKRGFLDCVRFLIDDCGLDANHLSKKRTVLIEAAEQGHETVIRFLLEGKYLTETTIGMESRGLSAADLAAANGHQGILSLLAADSYISSSRYQELVQIAQLRQAAIEGNPEIVSRLIDSGTPLDTLDVDLYSPFLHAVENDRTEVVRLLLTRGGDAISVNRACLCRRKRFHKFRGRPTATAIFIAIANRSQEIVELLLQHNSIDLKQRVLVNHAWNKGPDGFNSGGYPTAVELAAYLGYNKIKGLLEAHEPSIGTLAEVQADFVHKSTAAEEAEEPYDAVGYIGSDGSIKVMRPGRNGF</sequence>
<dbReference type="InterPro" id="IPR027417">
    <property type="entry name" value="P-loop_NTPase"/>
</dbReference>
<keyword evidence="2" id="KW-0040">ANK repeat</keyword>
<dbReference type="InterPro" id="IPR056884">
    <property type="entry name" value="NPHP3-like_N"/>
</dbReference>
<dbReference type="SMART" id="SM00248">
    <property type="entry name" value="ANK"/>
    <property type="match status" value="5"/>
</dbReference>
<dbReference type="Proteomes" id="UP001303160">
    <property type="component" value="Unassembled WGS sequence"/>
</dbReference>
<evidence type="ECO:0000313" key="6">
    <source>
        <dbReference type="Proteomes" id="UP001303160"/>
    </source>
</evidence>
<dbReference type="Pfam" id="PF24809">
    <property type="entry name" value="DUF7708"/>
    <property type="match status" value="1"/>
</dbReference>
<evidence type="ECO:0000259" key="4">
    <source>
        <dbReference type="Pfam" id="PF24883"/>
    </source>
</evidence>
<reference evidence="5" key="1">
    <citation type="journal article" date="2023" name="Mol. Phylogenet. Evol.">
        <title>Genome-scale phylogeny and comparative genomics of the fungal order Sordariales.</title>
        <authorList>
            <person name="Hensen N."/>
            <person name="Bonometti L."/>
            <person name="Westerberg I."/>
            <person name="Brannstrom I.O."/>
            <person name="Guillou S."/>
            <person name="Cros-Aarteil S."/>
            <person name="Calhoun S."/>
            <person name="Haridas S."/>
            <person name="Kuo A."/>
            <person name="Mondo S."/>
            <person name="Pangilinan J."/>
            <person name="Riley R."/>
            <person name="LaButti K."/>
            <person name="Andreopoulos B."/>
            <person name="Lipzen A."/>
            <person name="Chen C."/>
            <person name="Yan M."/>
            <person name="Daum C."/>
            <person name="Ng V."/>
            <person name="Clum A."/>
            <person name="Steindorff A."/>
            <person name="Ohm R.A."/>
            <person name="Martin F."/>
            <person name="Silar P."/>
            <person name="Natvig D.O."/>
            <person name="Lalanne C."/>
            <person name="Gautier V."/>
            <person name="Ament-Velasquez S.L."/>
            <person name="Kruys A."/>
            <person name="Hutchinson M.I."/>
            <person name="Powell A.J."/>
            <person name="Barry K."/>
            <person name="Miller A.N."/>
            <person name="Grigoriev I.V."/>
            <person name="Debuchy R."/>
            <person name="Gladieux P."/>
            <person name="Hiltunen Thoren M."/>
            <person name="Johannesson H."/>
        </authorList>
    </citation>
    <scope>NUCLEOTIDE SEQUENCE</scope>
    <source>
        <strain evidence="5">CBS 315.58</strain>
    </source>
</reference>
<evidence type="ECO:0000256" key="1">
    <source>
        <dbReference type="ARBA" id="ARBA00022737"/>
    </source>
</evidence>
<dbReference type="Pfam" id="PF12796">
    <property type="entry name" value="Ank_2"/>
    <property type="match status" value="2"/>
</dbReference>
<accession>A0AAN6XXD3</accession>
<dbReference type="InterPro" id="IPR036770">
    <property type="entry name" value="Ankyrin_rpt-contain_sf"/>
</dbReference>
<dbReference type="InterPro" id="IPR056125">
    <property type="entry name" value="DUF7708"/>
</dbReference>
<dbReference type="EMBL" id="MU863876">
    <property type="protein sequence ID" value="KAK4205422.1"/>
    <property type="molecule type" value="Genomic_DNA"/>
</dbReference>
<name>A0AAN6XXD3_9PEZI</name>
<dbReference type="InterPro" id="IPR002110">
    <property type="entry name" value="Ankyrin_rpt"/>
</dbReference>
<gene>
    <name evidence="5" type="ORF">QBC40DRAFT_260708</name>
</gene>
<feature type="repeat" description="ANK" evidence="2">
    <location>
        <begin position="1173"/>
        <end position="1205"/>
    </location>
</feature>
<feature type="domain" description="Nephrocystin 3-like N-terminal" evidence="4">
    <location>
        <begin position="263"/>
        <end position="411"/>
    </location>
</feature>
<dbReference type="PANTHER" id="PTHR10039">
    <property type="entry name" value="AMELOGENIN"/>
    <property type="match status" value="1"/>
</dbReference>